<gene>
    <name evidence="1" type="ORF">ISP15_00085</name>
</gene>
<accession>A0ABW8JDZ6</accession>
<evidence type="ECO:0000313" key="2">
    <source>
        <dbReference type="Proteomes" id="UP001620461"/>
    </source>
</evidence>
<evidence type="ECO:0000313" key="1">
    <source>
        <dbReference type="EMBL" id="MFK2898734.1"/>
    </source>
</evidence>
<dbReference type="EMBL" id="JADIKJ010000001">
    <property type="protein sequence ID" value="MFK2898734.1"/>
    <property type="molecule type" value="Genomic_DNA"/>
</dbReference>
<comment type="caution">
    <text evidence="1">The sequence shown here is derived from an EMBL/GenBank/DDBJ whole genome shotgun (WGS) entry which is preliminary data.</text>
</comment>
<reference evidence="1 2" key="1">
    <citation type="submission" date="2020-10" db="EMBL/GenBank/DDBJ databases">
        <title>Phylogeny of dyella-like bacteria.</title>
        <authorList>
            <person name="Fu J."/>
        </authorList>
    </citation>
    <scope>NUCLEOTIDE SEQUENCE [LARGE SCALE GENOMIC DNA]</scope>
    <source>
        <strain evidence="1 2">JP1</strain>
    </source>
</reference>
<name>A0ABW8JDZ6_9GAMM</name>
<protein>
    <submittedName>
        <fullName evidence="1">Uncharacterized protein</fullName>
    </submittedName>
</protein>
<keyword evidence="2" id="KW-1185">Reference proteome</keyword>
<dbReference type="RefSeq" id="WP_404543681.1">
    <property type="nucleotide sequence ID" value="NZ_JADIKJ010000001.1"/>
</dbReference>
<sequence>MANATPGGLQVRLLFSFDGSGAACKRAVENALGVVFREARPDATGQAYLAAMAMGLEMHLGLPDAGHKGSFSALSLNDVRTQGSGFADISWHFVAIFSGIEGMREVTALA</sequence>
<proteinExistence type="predicted"/>
<dbReference type="Proteomes" id="UP001620461">
    <property type="component" value="Unassembled WGS sequence"/>
</dbReference>
<organism evidence="1 2">
    <name type="scientific">Dyella jejuensis</name>
    <dbReference type="NCBI Taxonomy" id="1432009"/>
    <lineage>
        <taxon>Bacteria</taxon>
        <taxon>Pseudomonadati</taxon>
        <taxon>Pseudomonadota</taxon>
        <taxon>Gammaproteobacteria</taxon>
        <taxon>Lysobacterales</taxon>
        <taxon>Rhodanobacteraceae</taxon>
        <taxon>Dyella</taxon>
    </lineage>
</organism>